<keyword evidence="6" id="KW-1185">Reference proteome</keyword>
<dbReference type="InterPro" id="IPR023393">
    <property type="entry name" value="START-like_dom_sf"/>
</dbReference>
<dbReference type="GO" id="GO:0045333">
    <property type="term" value="P:cellular respiration"/>
    <property type="evidence" value="ECO:0007669"/>
    <property type="project" value="InterPro"/>
</dbReference>
<dbReference type="Proteomes" id="UP000053424">
    <property type="component" value="Unassembled WGS sequence"/>
</dbReference>
<sequence length="209" mass="23195">MLPLLSQSTRRHLPSIGPYYRRSLFSLPTLPSIPGFESKRQNYHEEKIFHYNEKELYAIVADVASYPQFIPFCTGSRIASFALERAMQEKTEVDAELSVGFLSFKESYVSRVTYVPFKSVQAVASSSTPLFKTLSTTWSFQSTAPTSLTTSAGGYMSDAPGPTLVSFDLTYEFSNPLHAGVSSAFFGQISKLMIAAFADRCQSIYGPRT</sequence>
<dbReference type="InterPro" id="IPR044996">
    <property type="entry name" value="COQ10-like"/>
</dbReference>
<dbReference type="Gene3D" id="3.30.530.20">
    <property type="match status" value="1"/>
</dbReference>
<proteinExistence type="inferred from homology"/>
<dbReference type="InterPro" id="IPR005031">
    <property type="entry name" value="COQ10_START"/>
</dbReference>
<evidence type="ECO:0000256" key="3">
    <source>
        <dbReference type="ARBA" id="ARBA00024947"/>
    </source>
</evidence>
<reference evidence="5 6" key="1">
    <citation type="submission" date="2014-04" db="EMBL/GenBank/DDBJ databases">
        <authorList>
            <consortium name="DOE Joint Genome Institute"/>
            <person name="Kuo A."/>
            <person name="Gay G."/>
            <person name="Dore J."/>
            <person name="Kohler A."/>
            <person name="Nagy L.G."/>
            <person name="Floudas D."/>
            <person name="Copeland A."/>
            <person name="Barry K.W."/>
            <person name="Cichocki N."/>
            <person name="Veneault-Fourrey C."/>
            <person name="LaButti K."/>
            <person name="Lindquist E.A."/>
            <person name="Lipzen A."/>
            <person name="Lundell T."/>
            <person name="Morin E."/>
            <person name="Murat C."/>
            <person name="Sun H."/>
            <person name="Tunlid A."/>
            <person name="Henrissat B."/>
            <person name="Grigoriev I.V."/>
            <person name="Hibbett D.S."/>
            <person name="Martin F."/>
            <person name="Nordberg H.P."/>
            <person name="Cantor M.N."/>
            <person name="Hua S.X."/>
        </authorList>
    </citation>
    <scope>NUCLEOTIDE SEQUENCE [LARGE SCALE GENOMIC DNA]</scope>
    <source>
        <strain evidence="6">h7</strain>
    </source>
</reference>
<comment type="subunit">
    <text evidence="2">Interacts with coenzyme Q.</text>
</comment>
<dbReference type="EMBL" id="KN831771">
    <property type="protein sequence ID" value="KIM46222.1"/>
    <property type="molecule type" value="Genomic_DNA"/>
</dbReference>
<evidence type="ECO:0000313" key="6">
    <source>
        <dbReference type="Proteomes" id="UP000053424"/>
    </source>
</evidence>
<evidence type="ECO:0000256" key="2">
    <source>
        <dbReference type="ARBA" id="ARBA00011814"/>
    </source>
</evidence>
<dbReference type="Pfam" id="PF03364">
    <property type="entry name" value="Polyketide_cyc"/>
    <property type="match status" value="1"/>
</dbReference>
<dbReference type="OrthoDB" id="292693at2759"/>
<dbReference type="SUPFAM" id="SSF55961">
    <property type="entry name" value="Bet v1-like"/>
    <property type="match status" value="1"/>
</dbReference>
<gene>
    <name evidence="5" type="ORF">M413DRAFT_64768</name>
</gene>
<comment type="function">
    <text evidence="3">Required for the function of coenzyme Q in the respiratory chain. May serve as a chaperone or may be involved in the transport of Q6 from its site of synthesis to the catalytic sites of the respiratory complexes.</text>
</comment>
<protein>
    <recommendedName>
        <fullName evidence="4">Coenzyme Q-binding protein COQ10 START domain-containing protein</fullName>
    </recommendedName>
</protein>
<dbReference type="PANTHER" id="PTHR12901">
    <property type="entry name" value="SPERM PROTEIN HOMOLOG"/>
    <property type="match status" value="1"/>
</dbReference>
<evidence type="ECO:0000313" key="5">
    <source>
        <dbReference type="EMBL" id="KIM46222.1"/>
    </source>
</evidence>
<dbReference type="GO" id="GO:0005739">
    <property type="term" value="C:mitochondrion"/>
    <property type="evidence" value="ECO:0007669"/>
    <property type="project" value="TreeGrafter"/>
</dbReference>
<reference evidence="6" key="2">
    <citation type="submission" date="2015-01" db="EMBL/GenBank/DDBJ databases">
        <title>Evolutionary Origins and Diversification of the Mycorrhizal Mutualists.</title>
        <authorList>
            <consortium name="DOE Joint Genome Institute"/>
            <consortium name="Mycorrhizal Genomics Consortium"/>
            <person name="Kohler A."/>
            <person name="Kuo A."/>
            <person name="Nagy L.G."/>
            <person name="Floudas D."/>
            <person name="Copeland A."/>
            <person name="Barry K.W."/>
            <person name="Cichocki N."/>
            <person name="Veneault-Fourrey C."/>
            <person name="LaButti K."/>
            <person name="Lindquist E.A."/>
            <person name="Lipzen A."/>
            <person name="Lundell T."/>
            <person name="Morin E."/>
            <person name="Murat C."/>
            <person name="Riley R."/>
            <person name="Ohm R."/>
            <person name="Sun H."/>
            <person name="Tunlid A."/>
            <person name="Henrissat B."/>
            <person name="Grigoriev I.V."/>
            <person name="Hibbett D.S."/>
            <person name="Martin F."/>
        </authorList>
    </citation>
    <scope>NUCLEOTIDE SEQUENCE [LARGE SCALE GENOMIC DNA]</scope>
    <source>
        <strain evidence="6">h7</strain>
    </source>
</reference>
<evidence type="ECO:0000256" key="1">
    <source>
        <dbReference type="ARBA" id="ARBA00006885"/>
    </source>
</evidence>
<organism evidence="5 6">
    <name type="scientific">Hebeloma cylindrosporum</name>
    <dbReference type="NCBI Taxonomy" id="76867"/>
    <lineage>
        <taxon>Eukaryota</taxon>
        <taxon>Fungi</taxon>
        <taxon>Dikarya</taxon>
        <taxon>Basidiomycota</taxon>
        <taxon>Agaricomycotina</taxon>
        <taxon>Agaricomycetes</taxon>
        <taxon>Agaricomycetidae</taxon>
        <taxon>Agaricales</taxon>
        <taxon>Agaricineae</taxon>
        <taxon>Hymenogastraceae</taxon>
        <taxon>Hebeloma</taxon>
    </lineage>
</organism>
<dbReference type="HOGENOM" id="CLU_079653_1_1_1"/>
<evidence type="ECO:0000259" key="4">
    <source>
        <dbReference type="Pfam" id="PF03364"/>
    </source>
</evidence>
<accession>A0A0C2YZ22</accession>
<dbReference type="GO" id="GO:0048039">
    <property type="term" value="F:ubiquinone binding"/>
    <property type="evidence" value="ECO:0007669"/>
    <property type="project" value="InterPro"/>
</dbReference>
<dbReference type="AlphaFoldDB" id="A0A0C2YZ22"/>
<dbReference type="PANTHER" id="PTHR12901:SF10">
    <property type="entry name" value="COENZYME Q-BINDING PROTEIN COQ10, MITOCHONDRIAL"/>
    <property type="match status" value="1"/>
</dbReference>
<comment type="similarity">
    <text evidence="1">Belongs to the COQ10 family.</text>
</comment>
<feature type="domain" description="Coenzyme Q-binding protein COQ10 START" evidence="4">
    <location>
        <begin position="54"/>
        <end position="197"/>
    </location>
</feature>
<dbReference type="STRING" id="686832.A0A0C2YZ22"/>
<dbReference type="CDD" id="cd07813">
    <property type="entry name" value="COQ10p_like"/>
    <property type="match status" value="1"/>
</dbReference>
<name>A0A0C2YZ22_HEBCY</name>